<dbReference type="OrthoDB" id="9787147at2"/>
<dbReference type="InterPro" id="IPR011607">
    <property type="entry name" value="MGS-like_dom"/>
</dbReference>
<keyword evidence="3" id="KW-1185">Reference proteome</keyword>
<dbReference type="PANTHER" id="PTHR30492">
    <property type="entry name" value="METHYLGLYOXAL SYNTHASE"/>
    <property type="match status" value="1"/>
</dbReference>
<protein>
    <submittedName>
        <fullName evidence="2">Methylglyoxal synthase</fullName>
    </submittedName>
</protein>
<dbReference type="SUPFAM" id="SSF52335">
    <property type="entry name" value="Methylglyoxal synthase-like"/>
    <property type="match status" value="1"/>
</dbReference>
<dbReference type="GO" id="GO:0008929">
    <property type="term" value="F:methylglyoxal synthase activity"/>
    <property type="evidence" value="ECO:0007669"/>
    <property type="project" value="InterPro"/>
</dbReference>
<feature type="domain" description="MGS-like" evidence="1">
    <location>
        <begin position="1"/>
        <end position="129"/>
    </location>
</feature>
<dbReference type="NCBIfam" id="NF003559">
    <property type="entry name" value="PRK05234.1"/>
    <property type="match status" value="1"/>
</dbReference>
<proteinExistence type="predicted"/>
<accession>A0A4R2LR83</accession>
<dbReference type="GO" id="GO:0019242">
    <property type="term" value="P:methylglyoxal biosynthetic process"/>
    <property type="evidence" value="ECO:0007669"/>
    <property type="project" value="InterPro"/>
</dbReference>
<dbReference type="RefSeq" id="WP_132088056.1">
    <property type="nucleotide sequence ID" value="NZ_JANKAQ010000002.1"/>
</dbReference>
<dbReference type="InterPro" id="IPR036914">
    <property type="entry name" value="MGS-like_dom_sf"/>
</dbReference>
<evidence type="ECO:0000259" key="1">
    <source>
        <dbReference type="PROSITE" id="PS51855"/>
    </source>
</evidence>
<evidence type="ECO:0000313" key="2">
    <source>
        <dbReference type="EMBL" id="TCO86606.1"/>
    </source>
</evidence>
<organism evidence="2 3">
    <name type="scientific">Frisingicoccus caecimuris</name>
    <dbReference type="NCBI Taxonomy" id="1796636"/>
    <lineage>
        <taxon>Bacteria</taxon>
        <taxon>Bacillati</taxon>
        <taxon>Bacillota</taxon>
        <taxon>Clostridia</taxon>
        <taxon>Lachnospirales</taxon>
        <taxon>Lachnospiraceae</taxon>
        <taxon>Frisingicoccus</taxon>
    </lineage>
</organism>
<dbReference type="Proteomes" id="UP000295711">
    <property type="component" value="Unassembled WGS sequence"/>
</dbReference>
<dbReference type="PANTHER" id="PTHR30492:SF0">
    <property type="entry name" value="METHYLGLYOXAL SYNTHASE"/>
    <property type="match status" value="1"/>
</dbReference>
<evidence type="ECO:0000313" key="3">
    <source>
        <dbReference type="Proteomes" id="UP000295711"/>
    </source>
</evidence>
<dbReference type="PROSITE" id="PS51855">
    <property type="entry name" value="MGS"/>
    <property type="match status" value="1"/>
</dbReference>
<dbReference type="InterPro" id="IPR004363">
    <property type="entry name" value="Methylgl_synth"/>
</dbReference>
<dbReference type="Pfam" id="PF02142">
    <property type="entry name" value="MGS"/>
    <property type="match status" value="1"/>
</dbReference>
<comment type="caution">
    <text evidence="2">The sequence shown here is derived from an EMBL/GenBank/DDBJ whole genome shotgun (WGS) entry which is preliminary data.</text>
</comment>
<reference evidence="2 3" key="1">
    <citation type="submission" date="2019-03" db="EMBL/GenBank/DDBJ databases">
        <title>Genomic Encyclopedia of Type Strains, Phase IV (KMG-IV): sequencing the most valuable type-strain genomes for metagenomic binning, comparative biology and taxonomic classification.</title>
        <authorList>
            <person name="Goeker M."/>
        </authorList>
    </citation>
    <scope>NUCLEOTIDE SEQUENCE [LARGE SCALE GENOMIC DNA]</scope>
    <source>
        <strain evidence="2 3">DSM 28559</strain>
    </source>
</reference>
<dbReference type="GO" id="GO:0005829">
    <property type="term" value="C:cytosol"/>
    <property type="evidence" value="ECO:0007669"/>
    <property type="project" value="TreeGrafter"/>
</dbReference>
<gene>
    <name evidence="2" type="ORF">EV212_101399</name>
</gene>
<name>A0A4R2LR83_9FIRM</name>
<dbReference type="SMART" id="SM00851">
    <property type="entry name" value="MGS"/>
    <property type="match status" value="1"/>
</dbReference>
<sequence length="129" mass="14579">MNVGIISHNNKKELIENFCIAYKKILGKHTLYATGVTGRRIEEATNLKVNKFLPGSVGGDRQFMEMIEDNRMDMVIFFYNPSMAATEKPDIYAMMNLCDAYCIPMATNIATAEALIMGLEHGDLEWRAH</sequence>
<dbReference type="AlphaFoldDB" id="A0A4R2LR83"/>
<dbReference type="Gene3D" id="3.40.50.1380">
    <property type="entry name" value="Methylglyoxal synthase-like domain"/>
    <property type="match status" value="1"/>
</dbReference>
<dbReference type="EMBL" id="SLXA01000001">
    <property type="protein sequence ID" value="TCO86606.1"/>
    <property type="molecule type" value="Genomic_DNA"/>
</dbReference>